<proteinExistence type="predicted"/>
<sequence>MDIDYGKAVEMAEEENAHERQGRDGPTFGNKTRLLILVLSIVCLVGLFSNAIAMNFTVICMDDVVRQQWDNSSSEPHWLNSPAKISLLFSANAVGSLLGTMPYLPAIEYIGVRKTMSTYGFISGISTILMPPAVAWGYAPTLMVRILQGTGTSIIFSLMGAISEQWSILAQTGTFISVLSSSIQISNIVTMPLAGFMCESSLTWRGVFYSQGAVTILAYIIFYIYYRDCPSKHRHVSEKELGRIKEGKMEKIKGYVPFRAIFSNKCIMAICLSVVGGSFGKNEIYQIFDFVHLGFFIMIYYGPTYLNKVLGLDVKATGFATSLPYVIAIGVKFVAGPLSDYATCLSEKSRLIMFASGSQGMFALSFAIMALTDSAVVAQIVFTAGIVFTGFNVVGTVKCTQLVARQYAYVVMLAVSVLNCAANLFLPTLVATICPTNAPEEWSRLFIAISVIVVFVNIPFVILASAESADFTKPEFRAQQKLSRLESGKRSIADMVLRKKSKSEPAKIHDMESNFEKPKIFDDDLNKY</sequence>
<dbReference type="EMBL" id="LIAE01010714">
    <property type="protein sequence ID" value="PAV56158.1"/>
    <property type="molecule type" value="Genomic_DNA"/>
</dbReference>
<dbReference type="SUPFAM" id="SSF103473">
    <property type="entry name" value="MFS general substrate transporter"/>
    <property type="match status" value="1"/>
</dbReference>
<evidence type="ECO:0000259" key="3">
    <source>
        <dbReference type="PROSITE" id="PS50850"/>
    </source>
</evidence>
<dbReference type="InterPro" id="IPR036259">
    <property type="entry name" value="MFS_trans_sf"/>
</dbReference>
<dbReference type="PROSITE" id="PS50850">
    <property type="entry name" value="MFS"/>
    <property type="match status" value="1"/>
</dbReference>
<keyword evidence="2" id="KW-0472">Membrane</keyword>
<feature type="domain" description="Major facilitator superfamily (MFS) profile" evidence="3">
    <location>
        <begin position="35"/>
        <end position="468"/>
    </location>
</feature>
<dbReference type="GO" id="GO:0016020">
    <property type="term" value="C:membrane"/>
    <property type="evidence" value="ECO:0007669"/>
    <property type="project" value="UniProtKB-SubCell"/>
</dbReference>
<feature type="transmembrane region" description="Helical" evidence="2">
    <location>
        <begin position="34"/>
        <end position="59"/>
    </location>
</feature>
<feature type="transmembrane region" description="Helical" evidence="2">
    <location>
        <begin position="208"/>
        <end position="226"/>
    </location>
</feature>
<dbReference type="Pfam" id="PF07690">
    <property type="entry name" value="MFS_1"/>
    <property type="match status" value="1"/>
</dbReference>
<dbReference type="PANTHER" id="PTHR45757:SF11">
    <property type="entry name" value="MAJOR FACILITATOR SUPERFAMILY (MFS) PROFILE DOMAIN-CONTAINING PROTEIN"/>
    <property type="match status" value="1"/>
</dbReference>
<keyword evidence="2" id="KW-0812">Transmembrane</keyword>
<evidence type="ECO:0000313" key="5">
    <source>
        <dbReference type="Proteomes" id="UP000218231"/>
    </source>
</evidence>
<dbReference type="OrthoDB" id="2985014at2759"/>
<organism evidence="4 5">
    <name type="scientific">Diploscapter pachys</name>
    <dbReference type="NCBI Taxonomy" id="2018661"/>
    <lineage>
        <taxon>Eukaryota</taxon>
        <taxon>Metazoa</taxon>
        <taxon>Ecdysozoa</taxon>
        <taxon>Nematoda</taxon>
        <taxon>Chromadorea</taxon>
        <taxon>Rhabditida</taxon>
        <taxon>Rhabditina</taxon>
        <taxon>Rhabditomorpha</taxon>
        <taxon>Rhabditoidea</taxon>
        <taxon>Rhabditidae</taxon>
        <taxon>Diploscapter</taxon>
    </lineage>
</organism>
<name>A0A2A2J2W6_9BILA</name>
<keyword evidence="5" id="KW-1185">Reference proteome</keyword>
<evidence type="ECO:0000313" key="4">
    <source>
        <dbReference type="EMBL" id="PAV56158.1"/>
    </source>
</evidence>
<dbReference type="InterPro" id="IPR011701">
    <property type="entry name" value="MFS"/>
</dbReference>
<comment type="caution">
    <text evidence="4">The sequence shown here is derived from an EMBL/GenBank/DDBJ whole genome shotgun (WGS) entry which is preliminary data.</text>
</comment>
<dbReference type="PANTHER" id="PTHR45757">
    <property type="entry name" value="PROTEIN CBG23364-RELATED"/>
    <property type="match status" value="1"/>
</dbReference>
<feature type="transmembrane region" description="Helical" evidence="2">
    <location>
        <begin position="351"/>
        <end position="370"/>
    </location>
</feature>
<dbReference type="GO" id="GO:0022857">
    <property type="term" value="F:transmembrane transporter activity"/>
    <property type="evidence" value="ECO:0007669"/>
    <property type="project" value="InterPro"/>
</dbReference>
<accession>A0A2A2J2W6</accession>
<comment type="subcellular location">
    <subcellularLocation>
        <location evidence="1">Membrane</location>
        <topology evidence="1">Multi-pass membrane protein</topology>
    </subcellularLocation>
</comment>
<keyword evidence="2" id="KW-1133">Transmembrane helix</keyword>
<feature type="transmembrane region" description="Helical" evidence="2">
    <location>
        <begin position="407"/>
        <end position="433"/>
    </location>
</feature>
<dbReference type="Proteomes" id="UP000218231">
    <property type="component" value="Unassembled WGS sequence"/>
</dbReference>
<dbReference type="InterPro" id="IPR020846">
    <property type="entry name" value="MFS_dom"/>
</dbReference>
<reference evidence="4 5" key="1">
    <citation type="journal article" date="2017" name="Curr. Biol.">
        <title>Genome architecture and evolution of a unichromosomal asexual nematode.</title>
        <authorList>
            <person name="Fradin H."/>
            <person name="Zegar C."/>
            <person name="Gutwein M."/>
            <person name="Lucas J."/>
            <person name="Kovtun M."/>
            <person name="Corcoran D."/>
            <person name="Baugh L.R."/>
            <person name="Kiontke K."/>
            <person name="Gunsalus K."/>
            <person name="Fitch D.H."/>
            <person name="Piano F."/>
        </authorList>
    </citation>
    <scope>NUCLEOTIDE SEQUENCE [LARGE SCALE GENOMIC DNA]</scope>
    <source>
        <strain evidence="4">PF1309</strain>
    </source>
</reference>
<gene>
    <name evidence="4" type="ORF">WR25_13387</name>
</gene>
<dbReference type="Gene3D" id="1.20.1250.20">
    <property type="entry name" value="MFS general substrate transporter like domains"/>
    <property type="match status" value="2"/>
</dbReference>
<feature type="transmembrane region" description="Helical" evidence="2">
    <location>
        <begin position="322"/>
        <end position="339"/>
    </location>
</feature>
<feature type="transmembrane region" description="Helical" evidence="2">
    <location>
        <begin position="142"/>
        <end position="162"/>
    </location>
</feature>
<feature type="transmembrane region" description="Helical" evidence="2">
    <location>
        <begin position="116"/>
        <end position="136"/>
    </location>
</feature>
<evidence type="ECO:0000256" key="1">
    <source>
        <dbReference type="ARBA" id="ARBA00004141"/>
    </source>
</evidence>
<dbReference type="STRING" id="2018661.A0A2A2J2W6"/>
<evidence type="ECO:0000256" key="2">
    <source>
        <dbReference type="SAM" id="Phobius"/>
    </source>
</evidence>
<feature type="transmembrane region" description="Helical" evidence="2">
    <location>
        <begin position="376"/>
        <end position="395"/>
    </location>
</feature>
<protein>
    <recommendedName>
        <fullName evidence="3">Major facilitator superfamily (MFS) profile domain-containing protein</fullName>
    </recommendedName>
</protein>
<feature type="transmembrane region" description="Helical" evidence="2">
    <location>
        <begin position="174"/>
        <end position="196"/>
    </location>
</feature>
<feature type="transmembrane region" description="Helical" evidence="2">
    <location>
        <begin position="284"/>
        <end position="302"/>
    </location>
</feature>
<feature type="transmembrane region" description="Helical" evidence="2">
    <location>
        <begin position="85"/>
        <end position="104"/>
    </location>
</feature>
<feature type="transmembrane region" description="Helical" evidence="2">
    <location>
        <begin position="445"/>
        <end position="466"/>
    </location>
</feature>
<dbReference type="AlphaFoldDB" id="A0A2A2J2W6"/>